<sequence length="52" mass="5462">MISQVDVDLANDSPDVCVLSPASAPCATSIESAQTTSETGDSVPKTIRDKFY</sequence>
<evidence type="ECO:0000256" key="1">
    <source>
        <dbReference type="SAM" id="MobiDB-lite"/>
    </source>
</evidence>
<dbReference type="EMBL" id="CAJOBI010173713">
    <property type="protein sequence ID" value="CAF4899410.1"/>
    <property type="molecule type" value="Genomic_DNA"/>
</dbReference>
<feature type="compositionally biased region" description="Polar residues" evidence="1">
    <location>
        <begin position="29"/>
        <end position="40"/>
    </location>
</feature>
<dbReference type="EMBL" id="CAJNRE010004008">
    <property type="protein sequence ID" value="CAF2031888.1"/>
    <property type="molecule type" value="Genomic_DNA"/>
</dbReference>
<accession>A0A816N7Y0</accession>
<proteinExistence type="predicted"/>
<name>A0A816N7Y0_9BILA</name>
<dbReference type="Proteomes" id="UP000676336">
    <property type="component" value="Unassembled WGS sequence"/>
</dbReference>
<dbReference type="Proteomes" id="UP000663824">
    <property type="component" value="Unassembled WGS sequence"/>
</dbReference>
<gene>
    <name evidence="2" type="ORF">MBJ925_LOCUS10007</name>
    <name evidence="3" type="ORF">SMN809_LOCUS51677</name>
</gene>
<evidence type="ECO:0000313" key="4">
    <source>
        <dbReference type="Proteomes" id="UP000663824"/>
    </source>
</evidence>
<feature type="non-terminal residue" evidence="2">
    <location>
        <position position="52"/>
    </location>
</feature>
<protein>
    <submittedName>
        <fullName evidence="2">Uncharacterized protein</fullName>
    </submittedName>
</protein>
<organism evidence="2 4">
    <name type="scientific">Rotaria magnacalcarata</name>
    <dbReference type="NCBI Taxonomy" id="392030"/>
    <lineage>
        <taxon>Eukaryota</taxon>
        <taxon>Metazoa</taxon>
        <taxon>Spiralia</taxon>
        <taxon>Gnathifera</taxon>
        <taxon>Rotifera</taxon>
        <taxon>Eurotatoria</taxon>
        <taxon>Bdelloidea</taxon>
        <taxon>Philodinida</taxon>
        <taxon>Philodinidae</taxon>
        <taxon>Rotaria</taxon>
    </lineage>
</organism>
<evidence type="ECO:0000313" key="3">
    <source>
        <dbReference type="EMBL" id="CAF4899410.1"/>
    </source>
</evidence>
<dbReference type="AlphaFoldDB" id="A0A816N7Y0"/>
<comment type="caution">
    <text evidence="2">The sequence shown here is derived from an EMBL/GenBank/DDBJ whole genome shotgun (WGS) entry which is preliminary data.</text>
</comment>
<reference evidence="2" key="1">
    <citation type="submission" date="2021-02" db="EMBL/GenBank/DDBJ databases">
        <authorList>
            <person name="Nowell W R."/>
        </authorList>
    </citation>
    <scope>NUCLEOTIDE SEQUENCE</scope>
</reference>
<evidence type="ECO:0000313" key="2">
    <source>
        <dbReference type="EMBL" id="CAF2031888.1"/>
    </source>
</evidence>
<feature type="region of interest" description="Disordered" evidence="1">
    <location>
        <begin position="29"/>
        <end position="52"/>
    </location>
</feature>